<dbReference type="Pfam" id="PF00149">
    <property type="entry name" value="Metallophos"/>
    <property type="match status" value="1"/>
</dbReference>
<dbReference type="SUPFAM" id="SSF56300">
    <property type="entry name" value="Metallo-dependent phosphatases"/>
    <property type="match status" value="1"/>
</dbReference>
<accession>A0A1Y6CFG6</accession>
<dbReference type="NCBIfam" id="TIGR04123">
    <property type="entry name" value="P_estr_lig_assc"/>
    <property type="match status" value="1"/>
</dbReference>
<dbReference type="GO" id="GO:0016787">
    <property type="term" value="F:hydrolase activity"/>
    <property type="evidence" value="ECO:0007669"/>
    <property type="project" value="InterPro"/>
</dbReference>
<dbReference type="PANTHER" id="PTHR39323:SF1">
    <property type="entry name" value="BLR1149 PROTEIN"/>
    <property type="match status" value="1"/>
</dbReference>
<dbReference type="AlphaFoldDB" id="A0A1Y6CFG6"/>
<proteinExistence type="predicted"/>
<evidence type="ECO:0000313" key="2">
    <source>
        <dbReference type="EMBL" id="SMF53537.1"/>
    </source>
</evidence>
<keyword evidence="3" id="KW-1185">Reference proteome</keyword>
<dbReference type="InterPro" id="IPR004843">
    <property type="entry name" value="Calcineurin-like_PHP"/>
</dbReference>
<dbReference type="EMBL" id="FWZX01000019">
    <property type="protein sequence ID" value="SMF53537.1"/>
    <property type="molecule type" value="Genomic_DNA"/>
</dbReference>
<protein>
    <submittedName>
        <fullName evidence="2">Putative phosphoesterase</fullName>
    </submittedName>
</protein>
<dbReference type="InterPro" id="IPR029052">
    <property type="entry name" value="Metallo-depent_PP-like"/>
</dbReference>
<gene>
    <name evidence="2" type="ORF">SAMN05428998_11937</name>
</gene>
<name>A0A1Y6CFG6_9PROT</name>
<dbReference type="InterPro" id="IPR026336">
    <property type="entry name" value="PdeM-like"/>
</dbReference>
<evidence type="ECO:0000259" key="1">
    <source>
        <dbReference type="Pfam" id="PF00149"/>
    </source>
</evidence>
<dbReference type="InterPro" id="IPR024173">
    <property type="entry name" value="Pesterase_MJ0037-like"/>
</dbReference>
<evidence type="ECO:0000313" key="3">
    <source>
        <dbReference type="Proteomes" id="UP000192917"/>
    </source>
</evidence>
<dbReference type="PIRSF" id="PIRSF000887">
    <property type="entry name" value="Pesterase_MJ0037"/>
    <property type="match status" value="1"/>
</dbReference>
<reference evidence="2 3" key="1">
    <citation type="submission" date="2017-04" db="EMBL/GenBank/DDBJ databases">
        <authorList>
            <person name="Afonso C.L."/>
            <person name="Miller P.J."/>
            <person name="Scott M.A."/>
            <person name="Spackman E."/>
            <person name="Goraichik I."/>
            <person name="Dimitrov K.M."/>
            <person name="Suarez D.L."/>
            <person name="Swayne D.E."/>
        </authorList>
    </citation>
    <scope>NUCLEOTIDE SEQUENCE [LARGE SCALE GENOMIC DNA]</scope>
    <source>
        <strain evidence="2 3">USBA 355</strain>
    </source>
</reference>
<dbReference type="RefSeq" id="WP_085124534.1">
    <property type="nucleotide sequence ID" value="NZ_FWZX01000019.1"/>
</dbReference>
<dbReference type="Gene3D" id="3.60.21.10">
    <property type="match status" value="1"/>
</dbReference>
<dbReference type="Proteomes" id="UP000192917">
    <property type="component" value="Unassembled WGS sequence"/>
</dbReference>
<sequence>MPSVLDSSQSSATVLTVAGATLMPEPSGALWWPERELLVVADLHLEKGTAFARRGQLLPPYDTAATLERLAEALRRRRPRRLVCLGDSFHDREAAERLAPEARALIGDLAATTDWVWIAGNHDPAPPSDLGGRVEEELVEGCLAFRHEAAETGGAGELSGHFHPKARVKLRALGLSARCFVGDGRRLILPAFGAFAGGLDVLSPAIRRLFPEGFEVALLGRRAVYRFPASQLLPIA</sequence>
<dbReference type="PANTHER" id="PTHR39323">
    <property type="entry name" value="BLR1149 PROTEIN"/>
    <property type="match status" value="1"/>
</dbReference>
<dbReference type="STRING" id="560819.SAMN05428998_11937"/>
<organism evidence="2 3">
    <name type="scientific">Tistlia consotensis USBA 355</name>
    <dbReference type="NCBI Taxonomy" id="560819"/>
    <lineage>
        <taxon>Bacteria</taxon>
        <taxon>Pseudomonadati</taxon>
        <taxon>Pseudomonadota</taxon>
        <taxon>Alphaproteobacteria</taxon>
        <taxon>Rhodospirillales</taxon>
        <taxon>Rhodovibrionaceae</taxon>
        <taxon>Tistlia</taxon>
    </lineage>
</organism>
<feature type="domain" description="Calcineurin-like phosphoesterase" evidence="1">
    <location>
        <begin position="37"/>
        <end position="138"/>
    </location>
</feature>